<dbReference type="Proteomes" id="UP000467840">
    <property type="component" value="Chromosome 14"/>
</dbReference>
<dbReference type="CDD" id="cd21553">
    <property type="entry name" value="VEFS-box_EMF2-like"/>
    <property type="match status" value="1"/>
</dbReference>
<evidence type="ECO:0000256" key="1">
    <source>
        <dbReference type="ARBA" id="ARBA00007416"/>
    </source>
</evidence>
<evidence type="ECO:0000256" key="5">
    <source>
        <dbReference type="ARBA" id="ARBA00023015"/>
    </source>
</evidence>
<gene>
    <name evidence="10" type="ORF">GH714_025882</name>
</gene>
<keyword evidence="5" id="KW-0805">Transcription regulation</keyword>
<dbReference type="Pfam" id="PF23320">
    <property type="entry name" value="Zn_SUZ12"/>
    <property type="match status" value="1"/>
</dbReference>
<evidence type="ECO:0000313" key="11">
    <source>
        <dbReference type="Proteomes" id="UP000467840"/>
    </source>
</evidence>
<keyword evidence="6" id="KW-0804">Transcription</keyword>
<evidence type="ECO:0000259" key="8">
    <source>
        <dbReference type="Pfam" id="PF23320"/>
    </source>
</evidence>
<dbReference type="GO" id="GO:0008270">
    <property type="term" value="F:zinc ion binding"/>
    <property type="evidence" value="ECO:0007669"/>
    <property type="project" value="UniProtKB-KW"/>
</dbReference>
<evidence type="ECO:0000256" key="6">
    <source>
        <dbReference type="ARBA" id="ARBA00023163"/>
    </source>
</evidence>
<dbReference type="EMBL" id="JAAGAX010000006">
    <property type="protein sequence ID" value="KAF2311679.1"/>
    <property type="molecule type" value="Genomic_DNA"/>
</dbReference>
<evidence type="ECO:0000256" key="3">
    <source>
        <dbReference type="ARBA" id="ARBA00022771"/>
    </source>
</evidence>
<evidence type="ECO:0000256" key="2">
    <source>
        <dbReference type="ARBA" id="ARBA00022723"/>
    </source>
</evidence>
<keyword evidence="4" id="KW-0862">Zinc</keyword>
<feature type="domain" description="Polycomb protein VEFS-Box" evidence="7">
    <location>
        <begin position="432"/>
        <end position="551"/>
    </location>
</feature>
<keyword evidence="11" id="KW-1185">Reference proteome</keyword>
<feature type="domain" description="DUF7651" evidence="9">
    <location>
        <begin position="52"/>
        <end position="208"/>
    </location>
</feature>
<feature type="domain" description="Polycomb protein SUZ12-like zinc finger" evidence="8">
    <location>
        <begin position="232"/>
        <end position="296"/>
    </location>
</feature>
<dbReference type="Pfam" id="PF24663">
    <property type="entry name" value="DUF7651"/>
    <property type="match status" value="1"/>
</dbReference>
<accession>A0A6A6MI32</accession>
<name>A0A6A6MI32_HEVBR</name>
<dbReference type="PANTHER" id="PTHR22597">
    <property type="entry name" value="POLYCOMB GROUP PROTEIN"/>
    <property type="match status" value="1"/>
</dbReference>
<evidence type="ECO:0000313" key="10">
    <source>
        <dbReference type="EMBL" id="KAF2311679.1"/>
    </source>
</evidence>
<dbReference type="InterPro" id="IPR019135">
    <property type="entry name" value="Polycomb_protein_VEFS-Box"/>
</dbReference>
<comment type="similarity">
    <text evidence="1">Belongs to the VEFS (VRN2-EMF2-FIS2-SU(Z)12) family.</text>
</comment>
<dbReference type="PANTHER" id="PTHR22597:SF22">
    <property type="entry name" value="POLYCOMB GROUP PROTEIN EMBRYONIC FLOWER 2-RELATED"/>
    <property type="match status" value="1"/>
</dbReference>
<evidence type="ECO:0000259" key="7">
    <source>
        <dbReference type="Pfam" id="PF09733"/>
    </source>
</evidence>
<evidence type="ECO:0000256" key="4">
    <source>
        <dbReference type="ARBA" id="ARBA00022833"/>
    </source>
</evidence>
<protein>
    <submittedName>
        <fullName evidence="10">Uncharacterized protein</fullName>
    </submittedName>
</protein>
<sequence>MCCEDGCLHLSAEDEIAAEESLSIYCKPVELYNILQRRAIRNNTSDDFSFMTVNGNSLSCSLFPLYILLARAFSDIGVPEYSAVYRFRRACVLTNFSRVDGITQAQANFVLPEINKLALKANSSSLAILFISFAGAQSPLHGDGVDLTKGQLENVGGCCLLGTIPLESLYMSWENSPNLGLGQRVEVTSQVDMKSCFLKNKNKCSNEDTSPANSCNSTDKRLELVLFRLRTGNVIFNYRSEKKDAVTENFSCPFCLVKCASYKGLRYHLPSSHDLFNFEFWVTEEFQAVNISVKNDICRSEIVADGVDPKQQTFFFRSKNPKHKRHKNLVQNAKHVHPFILESNLRVGASCILDKADGGKDLPNAKIGAVAGTEHVPSSFDDVGVSGSAVQAYPDPECVQSASGNNFAPPAMLQFAKTRKLSIEQSDLRNRTLLHKRQFFHSHRAQPMAIEQVLSDRDSEDEVDDDVADFEDRRMLDDFVDVTKDEKQMMHLWNSFVRKQRVLADGHIPWACEAFSRLHGHDLACVPALLWCWRLFLIKLWNHGLLDARTMNNCNITLEQHQKQVPDPVKT</sequence>
<dbReference type="AlphaFoldDB" id="A0A6A6MI32"/>
<comment type="caution">
    <text evidence="10">The sequence shown here is derived from an EMBL/GenBank/DDBJ whole genome shotgun (WGS) entry which is preliminary data.</text>
</comment>
<dbReference type="InterPro" id="IPR056068">
    <property type="entry name" value="EMF2-like_DUF7651"/>
</dbReference>
<evidence type="ECO:0000259" key="9">
    <source>
        <dbReference type="Pfam" id="PF24663"/>
    </source>
</evidence>
<dbReference type="GO" id="GO:0005634">
    <property type="term" value="C:nucleus"/>
    <property type="evidence" value="ECO:0007669"/>
    <property type="project" value="UniProtKB-ARBA"/>
</dbReference>
<organism evidence="10 11">
    <name type="scientific">Hevea brasiliensis</name>
    <name type="common">Para rubber tree</name>
    <name type="synonym">Siphonia brasiliensis</name>
    <dbReference type="NCBI Taxonomy" id="3981"/>
    <lineage>
        <taxon>Eukaryota</taxon>
        <taxon>Viridiplantae</taxon>
        <taxon>Streptophyta</taxon>
        <taxon>Embryophyta</taxon>
        <taxon>Tracheophyta</taxon>
        <taxon>Spermatophyta</taxon>
        <taxon>Magnoliopsida</taxon>
        <taxon>eudicotyledons</taxon>
        <taxon>Gunneridae</taxon>
        <taxon>Pentapetalae</taxon>
        <taxon>rosids</taxon>
        <taxon>fabids</taxon>
        <taxon>Malpighiales</taxon>
        <taxon>Euphorbiaceae</taxon>
        <taxon>Crotonoideae</taxon>
        <taxon>Micrandreae</taxon>
        <taxon>Hevea</taxon>
    </lineage>
</organism>
<dbReference type="GO" id="GO:0031490">
    <property type="term" value="F:chromatin DNA binding"/>
    <property type="evidence" value="ECO:0007669"/>
    <property type="project" value="TreeGrafter"/>
</dbReference>
<dbReference type="Pfam" id="PF09733">
    <property type="entry name" value="VEFS-Box"/>
    <property type="match status" value="1"/>
</dbReference>
<keyword evidence="3" id="KW-0863">Zinc-finger</keyword>
<proteinExistence type="inferred from homology"/>
<reference evidence="10 11" key="1">
    <citation type="journal article" date="2020" name="Mol. Plant">
        <title>The Chromosome-Based Rubber Tree Genome Provides New Insights into Spurge Genome Evolution and Rubber Biosynthesis.</title>
        <authorList>
            <person name="Liu J."/>
            <person name="Shi C."/>
            <person name="Shi C.C."/>
            <person name="Li W."/>
            <person name="Zhang Q.J."/>
            <person name="Zhang Y."/>
            <person name="Li K."/>
            <person name="Lu H.F."/>
            <person name="Shi C."/>
            <person name="Zhu S.T."/>
            <person name="Xiao Z.Y."/>
            <person name="Nan H."/>
            <person name="Yue Y."/>
            <person name="Zhu X.G."/>
            <person name="Wu Y."/>
            <person name="Hong X.N."/>
            <person name="Fan G.Y."/>
            <person name="Tong Y."/>
            <person name="Zhang D."/>
            <person name="Mao C.L."/>
            <person name="Liu Y.L."/>
            <person name="Hao S.J."/>
            <person name="Liu W.Q."/>
            <person name="Lv M.Q."/>
            <person name="Zhang H.B."/>
            <person name="Liu Y."/>
            <person name="Hu-Tang G.R."/>
            <person name="Wang J.P."/>
            <person name="Wang J.H."/>
            <person name="Sun Y.H."/>
            <person name="Ni S.B."/>
            <person name="Chen W.B."/>
            <person name="Zhang X.C."/>
            <person name="Jiao Y.N."/>
            <person name="Eichler E.E."/>
            <person name="Li G.H."/>
            <person name="Liu X."/>
            <person name="Gao L.Z."/>
        </authorList>
    </citation>
    <scope>NUCLEOTIDE SEQUENCE [LARGE SCALE GENOMIC DNA]</scope>
    <source>
        <strain evidence="11">cv. GT1</strain>
        <tissue evidence="10">Leaf</tissue>
    </source>
</reference>
<keyword evidence="2" id="KW-0479">Metal-binding</keyword>
<dbReference type="InterPro" id="IPR057540">
    <property type="entry name" value="Znf_SUZ12"/>
</dbReference>